<dbReference type="AlphaFoldDB" id="G1NH81"/>
<evidence type="ECO:0000256" key="6">
    <source>
        <dbReference type="ARBA" id="ARBA00023069"/>
    </source>
</evidence>
<evidence type="ECO:0000256" key="12">
    <source>
        <dbReference type="PROSITE-ProRule" id="PRU00221"/>
    </source>
</evidence>
<sequence length="197" mass="21987">MCFDFHPKDTNLYLAGTEEGLIHKCSRLCNKQFLKTYRGHKGPVYRVAWNPFTTDMFLSCSVDWSVILWHQDSQTPILTFSSTTTVVHDIMWSPKSAFIFAAASESKVEIWDLSISILDPVITRFADPGAKFTSVLFAKNTDCLLVGDSRGEVGVFELQDLAASSSTEVRFPGKRQCFSKPAHLVLPQTEAAVTELS</sequence>
<dbReference type="GO" id="GO:0003341">
    <property type="term" value="P:cilium movement"/>
    <property type="evidence" value="ECO:0007669"/>
    <property type="project" value="TreeGrafter"/>
</dbReference>
<dbReference type="Gene3D" id="2.130.10.10">
    <property type="entry name" value="YVTN repeat-like/Quinoprotein amine dehydrogenase"/>
    <property type="match status" value="1"/>
</dbReference>
<dbReference type="GO" id="GO:0120293">
    <property type="term" value="C:dynein axonemal particle"/>
    <property type="evidence" value="ECO:0007669"/>
    <property type="project" value="UniProtKB-SubCell"/>
</dbReference>
<keyword evidence="3 12" id="KW-0853">WD repeat</keyword>
<dbReference type="Proteomes" id="UP000001645">
    <property type="component" value="Chromosome 10"/>
</dbReference>
<accession>G1NH81</accession>
<dbReference type="Pfam" id="PF00400">
    <property type="entry name" value="WD40"/>
    <property type="match status" value="2"/>
</dbReference>
<keyword evidence="6" id="KW-0969">Cilium</keyword>
<feature type="repeat" description="WD" evidence="12">
    <location>
        <begin position="37"/>
        <end position="79"/>
    </location>
</feature>
<reference evidence="13" key="2">
    <citation type="submission" date="2025-08" db="UniProtKB">
        <authorList>
            <consortium name="Ensembl"/>
        </authorList>
    </citation>
    <scope>IDENTIFICATION</scope>
</reference>
<comment type="subcellular location">
    <subcellularLocation>
        <location evidence="1">Cytoplasm</location>
        <location evidence="1">Cytoskeleton</location>
        <location evidence="1">Flagellum axoneme</location>
    </subcellularLocation>
    <subcellularLocation>
        <location evidence="9">Dynein axonemal particle</location>
    </subcellularLocation>
</comment>
<dbReference type="InterPro" id="IPR015943">
    <property type="entry name" value="WD40/YVTN_repeat-like_dom_sf"/>
</dbReference>
<dbReference type="GO" id="GO:0045504">
    <property type="term" value="F:dynein heavy chain binding"/>
    <property type="evidence" value="ECO:0007669"/>
    <property type="project" value="TreeGrafter"/>
</dbReference>
<dbReference type="GeneTree" id="ENSGT00940000156209"/>
<dbReference type="PANTHER" id="PTHR12442">
    <property type="entry name" value="DYNEIN INTERMEDIATE CHAIN"/>
    <property type="match status" value="1"/>
</dbReference>
<evidence type="ECO:0000256" key="7">
    <source>
        <dbReference type="ARBA" id="ARBA00023212"/>
    </source>
</evidence>
<dbReference type="PANTHER" id="PTHR12442:SF12">
    <property type="entry name" value="DYNEIN AXONEMAL INTERMEDIATE CHAIN 4"/>
    <property type="match status" value="1"/>
</dbReference>
<dbReference type="GO" id="GO:0005858">
    <property type="term" value="C:axonemal dynein complex"/>
    <property type="evidence" value="ECO:0007669"/>
    <property type="project" value="TreeGrafter"/>
</dbReference>
<evidence type="ECO:0000256" key="9">
    <source>
        <dbReference type="ARBA" id="ARBA00024190"/>
    </source>
</evidence>
<dbReference type="PROSITE" id="PS50082">
    <property type="entry name" value="WD_REPEATS_2"/>
    <property type="match status" value="2"/>
</dbReference>
<keyword evidence="5" id="KW-0282">Flagellum</keyword>
<dbReference type="InterPro" id="IPR001680">
    <property type="entry name" value="WD40_rpt"/>
</dbReference>
<evidence type="ECO:0000256" key="1">
    <source>
        <dbReference type="ARBA" id="ARBA00004611"/>
    </source>
</evidence>
<evidence type="ECO:0000256" key="3">
    <source>
        <dbReference type="ARBA" id="ARBA00022574"/>
    </source>
</evidence>
<proteinExistence type="predicted"/>
<dbReference type="Bgee" id="ENSMGAG00000011919">
    <property type="expression patterns" value="Expressed in gonad and 1 other cell type or tissue"/>
</dbReference>
<dbReference type="HOGENOM" id="CLU_015820_0_0_1"/>
<dbReference type="InterPro" id="IPR036322">
    <property type="entry name" value="WD40_repeat_dom_sf"/>
</dbReference>
<evidence type="ECO:0000256" key="4">
    <source>
        <dbReference type="ARBA" id="ARBA00022737"/>
    </source>
</evidence>
<protein>
    <recommendedName>
        <fullName evidence="10">Dynein axonemal intermediate chain 4</fullName>
    </recommendedName>
    <alternativeName>
        <fullName evidence="11">WD repeat-containing protein 78</fullName>
    </alternativeName>
</protein>
<evidence type="ECO:0000256" key="10">
    <source>
        <dbReference type="ARBA" id="ARBA00040002"/>
    </source>
</evidence>
<feature type="repeat" description="WD" evidence="12">
    <location>
        <begin position="80"/>
        <end position="114"/>
    </location>
</feature>
<dbReference type="GO" id="GO:0045503">
    <property type="term" value="F:dynein light chain binding"/>
    <property type="evidence" value="ECO:0007669"/>
    <property type="project" value="TreeGrafter"/>
</dbReference>
<organism evidence="13 14">
    <name type="scientific">Meleagris gallopavo</name>
    <name type="common">Wild turkey</name>
    <dbReference type="NCBI Taxonomy" id="9103"/>
    <lineage>
        <taxon>Eukaryota</taxon>
        <taxon>Metazoa</taxon>
        <taxon>Chordata</taxon>
        <taxon>Craniata</taxon>
        <taxon>Vertebrata</taxon>
        <taxon>Euteleostomi</taxon>
        <taxon>Archelosauria</taxon>
        <taxon>Archosauria</taxon>
        <taxon>Dinosauria</taxon>
        <taxon>Saurischia</taxon>
        <taxon>Theropoda</taxon>
        <taxon>Coelurosauria</taxon>
        <taxon>Aves</taxon>
        <taxon>Neognathae</taxon>
        <taxon>Galloanserae</taxon>
        <taxon>Galliformes</taxon>
        <taxon>Phasianidae</taxon>
        <taxon>Meleagridinae</taxon>
        <taxon>Meleagris</taxon>
    </lineage>
</organism>
<keyword evidence="2" id="KW-0963">Cytoplasm</keyword>
<evidence type="ECO:0000313" key="13">
    <source>
        <dbReference type="Ensembl" id="ENSMGAP00000012517.2"/>
    </source>
</evidence>
<dbReference type="SMART" id="SM00320">
    <property type="entry name" value="WD40"/>
    <property type="match status" value="3"/>
</dbReference>
<dbReference type="InParanoid" id="G1NH81"/>
<keyword evidence="14" id="KW-1185">Reference proteome</keyword>
<evidence type="ECO:0000313" key="14">
    <source>
        <dbReference type="Proteomes" id="UP000001645"/>
    </source>
</evidence>
<evidence type="ECO:0000256" key="11">
    <source>
        <dbReference type="ARBA" id="ARBA00041557"/>
    </source>
</evidence>
<evidence type="ECO:0000256" key="8">
    <source>
        <dbReference type="ARBA" id="ARBA00023273"/>
    </source>
</evidence>
<dbReference type="InterPro" id="IPR050687">
    <property type="entry name" value="Dynein_IC"/>
</dbReference>
<evidence type="ECO:0000256" key="5">
    <source>
        <dbReference type="ARBA" id="ARBA00022846"/>
    </source>
</evidence>
<name>G1NH81_MELGA</name>
<evidence type="ECO:0000256" key="2">
    <source>
        <dbReference type="ARBA" id="ARBA00022490"/>
    </source>
</evidence>
<keyword evidence="4" id="KW-0677">Repeat</keyword>
<keyword evidence="8" id="KW-0966">Cell projection</keyword>
<reference evidence="13 14" key="1">
    <citation type="journal article" date="2010" name="PLoS Biol.">
        <title>Multi-platform next-generation sequencing of the domestic turkey (Meleagris gallopavo): genome assembly and analysis.</title>
        <authorList>
            <person name="Dalloul R.A."/>
            <person name="Long J.A."/>
            <person name="Zimin A.V."/>
            <person name="Aslam L."/>
            <person name="Beal K."/>
            <person name="Blomberg L.A."/>
            <person name="Bouffard P."/>
            <person name="Burt D.W."/>
            <person name="Crasta O."/>
            <person name="Crooijmans R.P."/>
            <person name="Cooper K."/>
            <person name="Coulombe R.A."/>
            <person name="De S."/>
            <person name="Delany M.E."/>
            <person name="Dodgson J.B."/>
            <person name="Dong J.J."/>
            <person name="Evans C."/>
            <person name="Frederickson K.M."/>
            <person name="Flicek P."/>
            <person name="Florea L."/>
            <person name="Folkerts O."/>
            <person name="Groenen M.A."/>
            <person name="Harkins T.T."/>
            <person name="Herrero J."/>
            <person name="Hoffmann S."/>
            <person name="Megens H.J."/>
            <person name="Jiang A."/>
            <person name="de Jong P."/>
            <person name="Kaiser P."/>
            <person name="Kim H."/>
            <person name="Kim K.W."/>
            <person name="Kim S."/>
            <person name="Langenberger D."/>
            <person name="Lee M.K."/>
            <person name="Lee T."/>
            <person name="Mane S."/>
            <person name="Marcais G."/>
            <person name="Marz M."/>
            <person name="McElroy A.P."/>
            <person name="Modise T."/>
            <person name="Nefedov M."/>
            <person name="Notredame C."/>
            <person name="Paton I.R."/>
            <person name="Payne W.S."/>
            <person name="Pertea G."/>
            <person name="Prickett D."/>
            <person name="Puiu D."/>
            <person name="Qioa D."/>
            <person name="Raineri E."/>
            <person name="Ruffier M."/>
            <person name="Salzberg S.L."/>
            <person name="Schatz M.C."/>
            <person name="Scheuring C."/>
            <person name="Schmidt C.J."/>
            <person name="Schroeder S."/>
            <person name="Searle S.M."/>
            <person name="Smith E.J."/>
            <person name="Smith J."/>
            <person name="Sonstegard T.S."/>
            <person name="Stadler P.F."/>
            <person name="Tafer H."/>
            <person name="Tu Z.J."/>
            <person name="Van Tassell C.P."/>
            <person name="Vilella A.J."/>
            <person name="Williams K.P."/>
            <person name="Yorke J.A."/>
            <person name="Zhang L."/>
            <person name="Zhang H.B."/>
            <person name="Zhang X."/>
            <person name="Zhang Y."/>
            <person name="Reed K.M."/>
        </authorList>
    </citation>
    <scope>NUCLEOTIDE SEQUENCE [LARGE SCALE GENOMIC DNA]</scope>
</reference>
<keyword evidence="7" id="KW-0206">Cytoskeleton</keyword>
<dbReference type="SUPFAM" id="SSF50978">
    <property type="entry name" value="WD40 repeat-like"/>
    <property type="match status" value="1"/>
</dbReference>
<dbReference type="Ensembl" id="ENSMGAT00000013413.2">
    <property type="protein sequence ID" value="ENSMGAP00000012517.2"/>
    <property type="gene ID" value="ENSMGAG00000011919.2"/>
</dbReference>
<reference evidence="13" key="3">
    <citation type="submission" date="2025-09" db="UniProtKB">
        <authorList>
            <consortium name="Ensembl"/>
        </authorList>
    </citation>
    <scope>IDENTIFICATION</scope>
</reference>